<dbReference type="OrthoDB" id="3227712at2759"/>
<evidence type="ECO:0000313" key="1">
    <source>
        <dbReference type="EMBL" id="MBW0464680.1"/>
    </source>
</evidence>
<protein>
    <submittedName>
        <fullName evidence="1">Uncharacterized protein</fullName>
    </submittedName>
</protein>
<dbReference type="Proteomes" id="UP000765509">
    <property type="component" value="Unassembled WGS sequence"/>
</dbReference>
<comment type="caution">
    <text evidence="1">The sequence shown here is derived from an EMBL/GenBank/DDBJ whole genome shotgun (WGS) entry which is preliminary data.</text>
</comment>
<gene>
    <name evidence="1" type="ORF">O181_004395</name>
</gene>
<keyword evidence="2" id="KW-1185">Reference proteome</keyword>
<evidence type="ECO:0000313" key="2">
    <source>
        <dbReference type="Proteomes" id="UP000765509"/>
    </source>
</evidence>
<dbReference type="AlphaFoldDB" id="A0A9Q3GET8"/>
<reference evidence="1" key="1">
    <citation type="submission" date="2021-03" db="EMBL/GenBank/DDBJ databases">
        <title>Draft genome sequence of rust myrtle Austropuccinia psidii MF-1, a brazilian biotype.</title>
        <authorList>
            <person name="Quecine M.C."/>
            <person name="Pachon D.M.R."/>
            <person name="Bonatelli M.L."/>
            <person name="Correr F.H."/>
            <person name="Franceschini L.M."/>
            <person name="Leite T.F."/>
            <person name="Margarido G.R.A."/>
            <person name="Almeida C.A."/>
            <person name="Ferrarezi J.A."/>
            <person name="Labate C.A."/>
        </authorList>
    </citation>
    <scope>NUCLEOTIDE SEQUENCE</scope>
    <source>
        <strain evidence="1">MF-1</strain>
    </source>
</reference>
<sequence length="121" mass="13912">MGGWLIWEPCRKILIQSERIIFPGFQSAGDSPTVTPKQSLGDVPTENFFEEENREVYSFPLAKDMTIPQHLGEAVADPNAPRWKEACKDALDQMRARDVWKFIYKQVGMKTIGHLWVFDVN</sequence>
<accession>A0A9Q3GET8</accession>
<name>A0A9Q3GET8_9BASI</name>
<dbReference type="EMBL" id="AVOT02000849">
    <property type="protein sequence ID" value="MBW0464680.1"/>
    <property type="molecule type" value="Genomic_DNA"/>
</dbReference>
<proteinExistence type="predicted"/>
<organism evidence="1 2">
    <name type="scientific">Austropuccinia psidii MF-1</name>
    <dbReference type="NCBI Taxonomy" id="1389203"/>
    <lineage>
        <taxon>Eukaryota</taxon>
        <taxon>Fungi</taxon>
        <taxon>Dikarya</taxon>
        <taxon>Basidiomycota</taxon>
        <taxon>Pucciniomycotina</taxon>
        <taxon>Pucciniomycetes</taxon>
        <taxon>Pucciniales</taxon>
        <taxon>Sphaerophragmiaceae</taxon>
        <taxon>Austropuccinia</taxon>
    </lineage>
</organism>